<accession>H2BVT0</accession>
<dbReference type="InterPro" id="IPR008242">
    <property type="entry name" value="Chor_mutase/pphenate_deHydtase"/>
</dbReference>
<dbReference type="UniPathway" id="UPA00121">
    <property type="reaction ID" value="UER00345"/>
</dbReference>
<dbReference type="GO" id="GO:0009094">
    <property type="term" value="P:L-phenylalanine biosynthetic process"/>
    <property type="evidence" value="ECO:0007669"/>
    <property type="project" value="UniProtKB-UniPathway"/>
</dbReference>
<dbReference type="SUPFAM" id="SSF55021">
    <property type="entry name" value="ACT-like"/>
    <property type="match status" value="1"/>
</dbReference>
<sequence length="295" mass="33238">MKNYISNPDGNIGIFFIKNFKMEKIIGIQGAQGSFHHLVAQEFYGENVGVLEFMSFRELVDSLVKGECEEAVMAIENSIAGSILPNYALIDENNLKIVGEHYIPINMNLMALPGQSIATIKKVYSHPMALLQCKEFFKGYPHIKLIEDTDTAEVAKRISQNGLKHVAAVASTAAAKLFGLEILAEEIHTKKSNATRFLIISKKMKEPNGDKLDKASLKFELESKRGSLVSVLNIIRDFDMDMTKIQSMPIIEAPWKYSFFVDVTFENHSEFLKAMKILEVMTEQLHVLGTYKNRL</sequence>
<evidence type="ECO:0000313" key="11">
    <source>
        <dbReference type="EMBL" id="EHQ01813.1"/>
    </source>
</evidence>
<dbReference type="STRING" id="865937.Gilli_1139"/>
<dbReference type="Gene3D" id="3.30.70.260">
    <property type="match status" value="1"/>
</dbReference>
<feature type="site" description="Essential for prephenate dehydratase activity" evidence="8">
    <location>
        <position position="195"/>
    </location>
</feature>
<dbReference type="GO" id="GO:0004664">
    <property type="term" value="F:prephenate dehydratase activity"/>
    <property type="evidence" value="ECO:0007669"/>
    <property type="project" value="UniProtKB-EC"/>
</dbReference>
<dbReference type="Gene3D" id="3.40.190.10">
    <property type="entry name" value="Periplasmic binding protein-like II"/>
    <property type="match status" value="2"/>
</dbReference>
<dbReference type="CDD" id="cd04905">
    <property type="entry name" value="ACT_CM-PDT"/>
    <property type="match status" value="1"/>
</dbReference>
<evidence type="ECO:0000313" key="12">
    <source>
        <dbReference type="Proteomes" id="UP000003844"/>
    </source>
</evidence>
<comment type="catalytic activity">
    <reaction evidence="7">
        <text>prephenate + H(+) = 3-phenylpyruvate + CO2 + H2O</text>
        <dbReference type="Rhea" id="RHEA:21648"/>
        <dbReference type="ChEBI" id="CHEBI:15377"/>
        <dbReference type="ChEBI" id="CHEBI:15378"/>
        <dbReference type="ChEBI" id="CHEBI:16526"/>
        <dbReference type="ChEBI" id="CHEBI:18005"/>
        <dbReference type="ChEBI" id="CHEBI:29934"/>
        <dbReference type="EC" id="4.2.1.51"/>
    </reaction>
</comment>
<dbReference type="EC" id="4.2.1.51" evidence="2"/>
<evidence type="ECO:0000256" key="3">
    <source>
        <dbReference type="ARBA" id="ARBA00022605"/>
    </source>
</evidence>
<dbReference type="SUPFAM" id="SSF53850">
    <property type="entry name" value="Periplasmic binding protein-like II"/>
    <property type="match status" value="1"/>
</dbReference>
<evidence type="ECO:0000259" key="9">
    <source>
        <dbReference type="PROSITE" id="PS51171"/>
    </source>
</evidence>
<keyword evidence="3" id="KW-0028">Amino-acid biosynthesis</keyword>
<evidence type="ECO:0000259" key="10">
    <source>
        <dbReference type="PROSITE" id="PS51671"/>
    </source>
</evidence>
<dbReference type="PANTHER" id="PTHR21022:SF19">
    <property type="entry name" value="PREPHENATE DEHYDRATASE-RELATED"/>
    <property type="match status" value="1"/>
</dbReference>
<keyword evidence="6" id="KW-0456">Lyase</keyword>
<evidence type="ECO:0000256" key="4">
    <source>
        <dbReference type="ARBA" id="ARBA00023141"/>
    </source>
</evidence>
<keyword evidence="4" id="KW-0057">Aromatic amino acid biosynthesis</keyword>
<evidence type="ECO:0000256" key="1">
    <source>
        <dbReference type="ARBA" id="ARBA00004741"/>
    </source>
</evidence>
<dbReference type="InterPro" id="IPR002912">
    <property type="entry name" value="ACT_dom"/>
</dbReference>
<evidence type="ECO:0000256" key="2">
    <source>
        <dbReference type="ARBA" id="ARBA00013147"/>
    </source>
</evidence>
<keyword evidence="5" id="KW-0584">Phenylalanine biosynthesis</keyword>
<evidence type="ECO:0000256" key="6">
    <source>
        <dbReference type="ARBA" id="ARBA00023239"/>
    </source>
</evidence>
<gene>
    <name evidence="11" type="ORF">Gilli_1139</name>
</gene>
<evidence type="ECO:0000256" key="5">
    <source>
        <dbReference type="ARBA" id="ARBA00023222"/>
    </source>
</evidence>
<dbReference type="InterPro" id="IPR001086">
    <property type="entry name" value="Preph_deHydtase"/>
</dbReference>
<dbReference type="PIRSF" id="PIRSF001500">
    <property type="entry name" value="Chor_mut_pdt_Ppr"/>
    <property type="match status" value="1"/>
</dbReference>
<dbReference type="Pfam" id="PF00800">
    <property type="entry name" value="PDT"/>
    <property type="match status" value="1"/>
</dbReference>
<feature type="domain" description="ACT" evidence="10">
    <location>
        <begin position="216"/>
        <end position="292"/>
    </location>
</feature>
<comment type="pathway">
    <text evidence="1">Amino-acid biosynthesis; L-phenylalanine biosynthesis; phenylpyruvate from prephenate: step 1/1.</text>
</comment>
<evidence type="ECO:0000256" key="7">
    <source>
        <dbReference type="ARBA" id="ARBA00047848"/>
    </source>
</evidence>
<dbReference type="HOGENOM" id="CLU_035008_1_0_10"/>
<dbReference type="Proteomes" id="UP000003844">
    <property type="component" value="Unassembled WGS sequence"/>
</dbReference>
<organism evidence="11 12">
    <name type="scientific">Gillisia limnaea (strain DSM 15749 / LMG 21470 / R-8282)</name>
    <dbReference type="NCBI Taxonomy" id="865937"/>
    <lineage>
        <taxon>Bacteria</taxon>
        <taxon>Pseudomonadati</taxon>
        <taxon>Bacteroidota</taxon>
        <taxon>Flavobacteriia</taxon>
        <taxon>Flavobacteriales</taxon>
        <taxon>Flavobacteriaceae</taxon>
        <taxon>Gillisia</taxon>
    </lineage>
</organism>
<proteinExistence type="predicted"/>
<dbReference type="PANTHER" id="PTHR21022">
    <property type="entry name" value="PREPHENATE DEHYDRATASE P PROTEIN"/>
    <property type="match status" value="1"/>
</dbReference>
<feature type="domain" description="Prephenate dehydratase" evidence="9">
    <location>
        <begin position="25"/>
        <end position="202"/>
    </location>
</feature>
<dbReference type="EMBL" id="JH594606">
    <property type="protein sequence ID" value="EHQ01813.1"/>
    <property type="molecule type" value="Genomic_DNA"/>
</dbReference>
<dbReference type="CDD" id="cd13631">
    <property type="entry name" value="PBP2_Ct-PDT_like"/>
    <property type="match status" value="1"/>
</dbReference>
<dbReference type="GO" id="GO:0005737">
    <property type="term" value="C:cytoplasm"/>
    <property type="evidence" value="ECO:0007669"/>
    <property type="project" value="TreeGrafter"/>
</dbReference>
<dbReference type="PROSITE" id="PS51171">
    <property type="entry name" value="PREPHENATE_DEHYDR_3"/>
    <property type="match status" value="1"/>
</dbReference>
<name>H2BVT0_GILLR</name>
<dbReference type="eggNOG" id="COG0077">
    <property type="taxonomic scope" value="Bacteria"/>
</dbReference>
<evidence type="ECO:0000256" key="8">
    <source>
        <dbReference type="PIRSR" id="PIRSR001500-2"/>
    </source>
</evidence>
<dbReference type="InterPro" id="IPR045865">
    <property type="entry name" value="ACT-like_dom_sf"/>
</dbReference>
<dbReference type="PROSITE" id="PS51671">
    <property type="entry name" value="ACT"/>
    <property type="match status" value="1"/>
</dbReference>
<keyword evidence="12" id="KW-1185">Reference proteome</keyword>
<reference evidence="12" key="1">
    <citation type="journal article" date="2012" name="Stand. Genomic Sci.">
        <title>Genome sequence of the Antarctic rhodopsins-containing flavobacterium Gillisia limnaea type strain (R-8282(T)).</title>
        <authorList>
            <person name="Riedel T."/>
            <person name="Held B."/>
            <person name="Nolan M."/>
            <person name="Lucas S."/>
            <person name="Lapidus A."/>
            <person name="Tice H."/>
            <person name="Del Rio T.G."/>
            <person name="Cheng J.F."/>
            <person name="Han C."/>
            <person name="Tapia R."/>
            <person name="Goodwin L.A."/>
            <person name="Pitluck S."/>
            <person name="Liolios K."/>
            <person name="Mavromatis K."/>
            <person name="Pagani I."/>
            <person name="Ivanova N."/>
            <person name="Mikhailova N."/>
            <person name="Pati A."/>
            <person name="Chen A."/>
            <person name="Palaniappan K."/>
            <person name="Land M."/>
            <person name="Rohde M."/>
            <person name="Tindall B.J."/>
            <person name="Detter J.C."/>
            <person name="Goker M."/>
            <person name="Bristow J."/>
            <person name="Eisen J.A."/>
            <person name="Markowitz V."/>
            <person name="Hugenholtz P."/>
            <person name="Kyrpides N.C."/>
            <person name="Klenk H.P."/>
            <person name="Woyke T."/>
        </authorList>
    </citation>
    <scope>NUCLEOTIDE SEQUENCE [LARGE SCALE GENOMIC DNA]</scope>
    <source>
        <strain evidence="12">DSM 15749 / LMG 21470 / R-8282</strain>
    </source>
</reference>
<protein>
    <recommendedName>
        <fullName evidence="2">prephenate dehydratase</fullName>
        <ecNumber evidence="2">4.2.1.51</ecNumber>
    </recommendedName>
</protein>
<dbReference type="AlphaFoldDB" id="H2BVT0"/>